<dbReference type="EMBL" id="JPOX01000009">
    <property type="protein sequence ID" value="KFX49577.1"/>
    <property type="molecule type" value="Genomic_DNA"/>
</dbReference>
<dbReference type="SUPFAM" id="SSF55103">
    <property type="entry name" value="FAD-linked oxidases, C-terminal domain"/>
    <property type="match status" value="1"/>
</dbReference>
<evidence type="ECO:0000256" key="7">
    <source>
        <dbReference type="ARBA" id="ARBA00023002"/>
    </source>
</evidence>
<dbReference type="GO" id="GO:1903457">
    <property type="term" value="P:lactate catabolic process"/>
    <property type="evidence" value="ECO:0007669"/>
    <property type="project" value="TreeGrafter"/>
</dbReference>
<dbReference type="PANTHER" id="PTHR11748">
    <property type="entry name" value="D-LACTATE DEHYDROGENASE"/>
    <property type="match status" value="1"/>
</dbReference>
<comment type="subcellular location">
    <subcellularLocation>
        <location evidence="2">Mitochondrion</location>
    </subcellularLocation>
</comment>
<organism evidence="13">
    <name type="scientific">Talaromyces marneffei PM1</name>
    <dbReference type="NCBI Taxonomy" id="1077442"/>
    <lineage>
        <taxon>Eukaryota</taxon>
        <taxon>Fungi</taxon>
        <taxon>Dikarya</taxon>
        <taxon>Ascomycota</taxon>
        <taxon>Pezizomycotina</taxon>
        <taxon>Eurotiomycetes</taxon>
        <taxon>Eurotiomycetidae</taxon>
        <taxon>Eurotiales</taxon>
        <taxon>Trichocomaceae</taxon>
        <taxon>Talaromyces</taxon>
        <taxon>Talaromyces sect. Talaromyces</taxon>
    </lineage>
</organism>
<evidence type="ECO:0000256" key="11">
    <source>
        <dbReference type="SAM" id="MobiDB-lite"/>
    </source>
</evidence>
<dbReference type="Gene3D" id="3.30.465.10">
    <property type="match status" value="1"/>
</dbReference>
<dbReference type="Pfam" id="PF02913">
    <property type="entry name" value="FAD-oxidase_C"/>
    <property type="match status" value="1"/>
</dbReference>
<keyword evidence="4" id="KW-0285">Flavoprotein</keyword>
<dbReference type="InterPro" id="IPR016171">
    <property type="entry name" value="Vanillyl_alc_oxidase_C-sub2"/>
</dbReference>
<comment type="similarity">
    <text evidence="3">Belongs to the FAD-binding oxidoreductase/transferase type 4 family.</text>
</comment>
<comment type="cofactor">
    <cofactor evidence="1">
        <name>FAD</name>
        <dbReference type="ChEBI" id="CHEBI:57692"/>
    </cofactor>
</comment>
<dbReference type="PROSITE" id="PS51387">
    <property type="entry name" value="FAD_PCMH"/>
    <property type="match status" value="1"/>
</dbReference>
<dbReference type="GO" id="GO:0071949">
    <property type="term" value="F:FAD binding"/>
    <property type="evidence" value="ECO:0007669"/>
    <property type="project" value="InterPro"/>
</dbReference>
<dbReference type="GO" id="GO:0004458">
    <property type="term" value="F:D-lactate dehydrogenase (cytochrome) activity"/>
    <property type="evidence" value="ECO:0007669"/>
    <property type="project" value="UniProtKB-EC"/>
</dbReference>
<protein>
    <recommendedName>
        <fullName evidence="9">D-lactate dehydrogenase (cytochrome)</fullName>
        <ecNumber evidence="9">1.1.2.4</ecNumber>
    </recommendedName>
</protein>
<dbReference type="PANTHER" id="PTHR11748:SF111">
    <property type="entry name" value="D-LACTATE DEHYDROGENASE, MITOCHONDRIAL-RELATED"/>
    <property type="match status" value="1"/>
</dbReference>
<dbReference type="InterPro" id="IPR006094">
    <property type="entry name" value="Oxid_FAD_bind_N"/>
</dbReference>
<evidence type="ECO:0000256" key="8">
    <source>
        <dbReference type="ARBA" id="ARBA00023128"/>
    </source>
</evidence>
<sequence>MPSKIKLPLGAELSLRHLGRASHPTPTPASLGMRASLPLRSFSASCRGQVRRTLSKSPRTRNTQTAHSTRRWNSSNASSGTAFWTTSRALALAAVVGAGAYTAAAPRSTSSVTAAKDPTYGDITQFEKVPKPAIAELRAELGEDAISTDDDDLHEHGYSEWSTVNAERLPVAIAYPRSTEEVSKIAKVCHKYRMPMVPYSGGSSLEANFSAPYGGMTIDFAFMDKILEVHADDLDVVVQPSIPWMQLNSELAYTGLFFPVDPGPSAKIGGMVGTNCSGTNAVRYGTMKDWVINLTVVLADGRVIKTRRRPRKTSAGYNLTGMFVGSEGTLGIVTEITLKLAPIPDELRVGIVTFPTVRDAAAAAMQVIRKSIPVQAMEIMDEVQMNVINRAGGTGRTWREEPTLFFKFSGTTAQVADSIQNTKKIAQNNKSTSFEFAKDDQEAHALWSARKESLWSNLALRPEGGEVWSTDVAVPLSRLPDIIEKSKEQLNELNIFASILGHIGDGNFHSSILYSRKNREETERVEKVVHDMVDRAIEMDGSCTGEHGIGLGKKEYLIKELGPDTIDIMRSVKRALDPHWLMNPGKIFEYSRDSKPVDTTDIESARLVGAEKKKSN</sequence>
<dbReference type="EC" id="1.1.2.4" evidence="9"/>
<dbReference type="Pfam" id="PF01565">
    <property type="entry name" value="FAD_binding_4"/>
    <property type="match status" value="1"/>
</dbReference>
<comment type="catalytic activity">
    <reaction evidence="10">
        <text>(R)-lactate + 2 Fe(III)-[cytochrome c] = 2 Fe(II)-[cytochrome c] + pyruvate + 2 H(+)</text>
        <dbReference type="Rhea" id="RHEA:13521"/>
        <dbReference type="Rhea" id="RHEA-COMP:10350"/>
        <dbReference type="Rhea" id="RHEA-COMP:14399"/>
        <dbReference type="ChEBI" id="CHEBI:15361"/>
        <dbReference type="ChEBI" id="CHEBI:15378"/>
        <dbReference type="ChEBI" id="CHEBI:16004"/>
        <dbReference type="ChEBI" id="CHEBI:29033"/>
        <dbReference type="ChEBI" id="CHEBI:29034"/>
        <dbReference type="EC" id="1.1.2.4"/>
    </reaction>
</comment>
<keyword evidence="6" id="KW-0809">Transit peptide</keyword>
<dbReference type="InterPro" id="IPR016169">
    <property type="entry name" value="FAD-bd_PCMH_sub2"/>
</dbReference>
<dbReference type="InterPro" id="IPR004113">
    <property type="entry name" value="FAD-bd_oxidored_4_C"/>
</dbReference>
<dbReference type="HOGENOM" id="CLU_017779_3_2_1"/>
<keyword evidence="8" id="KW-0496">Mitochondrion</keyword>
<dbReference type="FunFam" id="3.30.465.10:FF:000014">
    <property type="entry name" value="D-lactate dehydrogenase (Cytochrome), putative"/>
    <property type="match status" value="1"/>
</dbReference>
<feature type="domain" description="FAD-binding PCMH-type" evidence="12">
    <location>
        <begin position="166"/>
        <end position="343"/>
    </location>
</feature>
<dbReference type="Gene3D" id="1.10.45.10">
    <property type="entry name" value="Vanillyl-alcohol Oxidase, Chain A, domain 4"/>
    <property type="match status" value="1"/>
</dbReference>
<dbReference type="GO" id="GO:0005739">
    <property type="term" value="C:mitochondrion"/>
    <property type="evidence" value="ECO:0007669"/>
    <property type="project" value="UniProtKB-SubCell"/>
</dbReference>
<dbReference type="SUPFAM" id="SSF56176">
    <property type="entry name" value="FAD-binding/transporter-associated domain-like"/>
    <property type="match status" value="1"/>
</dbReference>
<keyword evidence="5" id="KW-0274">FAD</keyword>
<feature type="compositionally biased region" description="Polar residues" evidence="11">
    <location>
        <begin position="55"/>
        <end position="77"/>
    </location>
</feature>
<dbReference type="InterPro" id="IPR016164">
    <property type="entry name" value="FAD-linked_Oxase-like_C"/>
</dbReference>
<evidence type="ECO:0000256" key="1">
    <source>
        <dbReference type="ARBA" id="ARBA00001974"/>
    </source>
</evidence>
<evidence type="ECO:0000256" key="10">
    <source>
        <dbReference type="ARBA" id="ARBA00051436"/>
    </source>
</evidence>
<dbReference type="AlphaFoldDB" id="A0A093VAL5"/>
<feature type="region of interest" description="Disordered" evidence="11">
    <location>
        <begin position="48"/>
        <end position="77"/>
    </location>
</feature>
<keyword evidence="7" id="KW-0560">Oxidoreductase</keyword>
<dbReference type="GO" id="GO:0008720">
    <property type="term" value="F:D-lactate dehydrogenase (NAD+) activity"/>
    <property type="evidence" value="ECO:0007669"/>
    <property type="project" value="TreeGrafter"/>
</dbReference>
<evidence type="ECO:0000256" key="4">
    <source>
        <dbReference type="ARBA" id="ARBA00022630"/>
    </source>
</evidence>
<evidence type="ECO:0000259" key="12">
    <source>
        <dbReference type="PROSITE" id="PS51387"/>
    </source>
</evidence>
<evidence type="ECO:0000256" key="6">
    <source>
        <dbReference type="ARBA" id="ARBA00022946"/>
    </source>
</evidence>
<gene>
    <name evidence="13" type="ORF">GQ26_0091890</name>
</gene>
<dbReference type="InterPro" id="IPR016166">
    <property type="entry name" value="FAD-bd_PCMH"/>
</dbReference>
<name>A0A093VAL5_TALMA</name>
<dbReference type="FunFam" id="1.10.45.10:FF:000001">
    <property type="entry name" value="D-lactate dehydrogenase mitochondrial"/>
    <property type="match status" value="1"/>
</dbReference>
<accession>A0A093VAL5</accession>
<comment type="caution">
    <text evidence="13">The sequence shown here is derived from an EMBL/GenBank/DDBJ whole genome shotgun (WGS) entry which is preliminary data.</text>
</comment>
<dbReference type="eggNOG" id="KOG1231">
    <property type="taxonomic scope" value="Eukaryota"/>
</dbReference>
<reference evidence="13" key="1">
    <citation type="journal article" date="2014" name="PLoS Genet.">
        <title>Signature Gene Expression Reveals Novel Clues to the Molecular Mechanisms of Dimorphic Transition in Penicillium marneffei.</title>
        <authorList>
            <person name="Yang E."/>
            <person name="Wang G."/>
            <person name="Cai J."/>
            <person name="Woo P.C."/>
            <person name="Lau S.K."/>
            <person name="Yuen K.-Y."/>
            <person name="Chow W.-N."/>
            <person name="Lin X."/>
        </authorList>
    </citation>
    <scope>NUCLEOTIDE SEQUENCE [LARGE SCALE GENOMIC DNA]</scope>
    <source>
        <strain evidence="13">PM1</strain>
    </source>
</reference>
<proteinExistence type="inferred from homology"/>
<dbReference type="InterPro" id="IPR036318">
    <property type="entry name" value="FAD-bd_PCMH-like_sf"/>
</dbReference>
<evidence type="ECO:0000313" key="13">
    <source>
        <dbReference type="EMBL" id="KFX49577.1"/>
    </source>
</evidence>
<dbReference type="Gene3D" id="3.30.70.2740">
    <property type="match status" value="1"/>
</dbReference>
<evidence type="ECO:0000256" key="5">
    <source>
        <dbReference type="ARBA" id="ARBA00022827"/>
    </source>
</evidence>
<evidence type="ECO:0000256" key="2">
    <source>
        <dbReference type="ARBA" id="ARBA00004173"/>
    </source>
</evidence>
<dbReference type="FunFam" id="3.30.70.2740:FF:000001">
    <property type="entry name" value="D-lactate dehydrogenase mitochondrial"/>
    <property type="match status" value="1"/>
</dbReference>
<evidence type="ECO:0000256" key="3">
    <source>
        <dbReference type="ARBA" id="ARBA00008000"/>
    </source>
</evidence>
<evidence type="ECO:0000256" key="9">
    <source>
        <dbReference type="ARBA" id="ARBA00038897"/>
    </source>
</evidence>